<reference evidence="2" key="1">
    <citation type="submission" date="2003-08" db="EMBL/GenBank/DDBJ databases">
        <authorList>
            <person name="Birren B."/>
            <person name="Nusbaum C."/>
            <person name="Abebe A."/>
            <person name="Abouelleil A."/>
            <person name="Adekoya E."/>
            <person name="Ait-zahra M."/>
            <person name="Allen N."/>
            <person name="Allen T."/>
            <person name="An P."/>
            <person name="Anderson M."/>
            <person name="Anderson S."/>
            <person name="Arachchi H."/>
            <person name="Armbruster J."/>
            <person name="Bachantsang P."/>
            <person name="Baldwin J."/>
            <person name="Barry A."/>
            <person name="Bayul T."/>
            <person name="Blitshsteyn B."/>
            <person name="Bloom T."/>
            <person name="Blye J."/>
            <person name="Boguslavskiy L."/>
            <person name="Borowsky M."/>
            <person name="Boukhgalter B."/>
            <person name="Brunache A."/>
            <person name="Butler J."/>
            <person name="Calixte N."/>
            <person name="Calvo S."/>
            <person name="Camarata J."/>
            <person name="Campo K."/>
            <person name="Chang J."/>
            <person name="Cheshatsang Y."/>
            <person name="Citroen M."/>
            <person name="Collymore A."/>
            <person name="Considine T."/>
            <person name="Cook A."/>
            <person name="Cooke P."/>
            <person name="Corum B."/>
            <person name="Cuomo C."/>
            <person name="David R."/>
            <person name="Dawoe T."/>
            <person name="Degray S."/>
            <person name="Dodge S."/>
            <person name="Dooley K."/>
            <person name="Dorje P."/>
            <person name="Dorjee K."/>
            <person name="Dorris L."/>
            <person name="Duffey N."/>
            <person name="Dupes A."/>
            <person name="Elkins T."/>
            <person name="Engels R."/>
            <person name="Erickson J."/>
            <person name="Farina A."/>
            <person name="Faro S."/>
            <person name="Ferreira P."/>
            <person name="Fischer H."/>
            <person name="Fitzgerald M."/>
            <person name="Foley K."/>
            <person name="Gage D."/>
            <person name="Galagan J."/>
            <person name="Gearin G."/>
            <person name="Gnerre S."/>
            <person name="Gnirke A."/>
            <person name="Goyette A."/>
            <person name="Graham J."/>
            <person name="Grandbois E."/>
            <person name="Gyaltsen K."/>
            <person name="Hafez N."/>
            <person name="Hagopian D."/>
            <person name="Hagos B."/>
            <person name="Hall J."/>
            <person name="Hatcher B."/>
            <person name="Heller A."/>
            <person name="Higgins H."/>
            <person name="Honan T."/>
            <person name="Horn A."/>
            <person name="Houde N."/>
            <person name="Hughes L."/>
            <person name="Hulme W."/>
            <person name="Husby E."/>
            <person name="Iliev I."/>
            <person name="Jaffe D."/>
            <person name="Jones C."/>
            <person name="Kamal M."/>
            <person name="Kamat A."/>
            <person name="Kamvysselis M."/>
            <person name="Karlsson E."/>
            <person name="Kells C."/>
            <person name="Kieu A."/>
            <person name="Kisner P."/>
            <person name="Kodira C."/>
            <person name="Kulbokas E."/>
            <person name="Labutti K."/>
            <person name="Lama D."/>
            <person name="Landers T."/>
            <person name="Leger J."/>
            <person name="Levine S."/>
            <person name="Lewis D."/>
            <person name="Lewis T."/>
            <person name="Lindblad-toh K."/>
            <person name="Liu X."/>
            <person name="Lokyitsang T."/>
            <person name="Lokyitsang Y."/>
            <person name="Lucien O."/>
            <person name="Lui A."/>
            <person name="Ma L.J."/>
            <person name="Mabbitt R."/>
            <person name="Macdonald J."/>
            <person name="Maclean C."/>
            <person name="Major J."/>
            <person name="Manning J."/>
            <person name="Marabella R."/>
            <person name="Maru K."/>
            <person name="Matthews C."/>
            <person name="Mauceli E."/>
            <person name="Mccarthy M."/>
            <person name="Mcdonough S."/>
            <person name="Mcghee T."/>
            <person name="Meldrim J."/>
            <person name="Meneus L."/>
            <person name="Mesirov J."/>
            <person name="Mihalev A."/>
            <person name="Mihova T."/>
            <person name="Mikkelsen T."/>
            <person name="Mlenga V."/>
            <person name="Moru K."/>
            <person name="Mozes J."/>
            <person name="Mulrain L."/>
            <person name="Munson G."/>
            <person name="Naylor J."/>
            <person name="Newes C."/>
            <person name="Nguyen C."/>
            <person name="Nguyen N."/>
            <person name="Nguyen T."/>
            <person name="Nicol R."/>
            <person name="Nielsen C."/>
            <person name="Nizzari M."/>
            <person name="Norbu C."/>
            <person name="Norbu N."/>
            <person name="O'donnell P."/>
            <person name="Okoawo O."/>
            <person name="O'leary S."/>
            <person name="Omotosho B."/>
            <person name="O'neill K."/>
            <person name="Osman S."/>
            <person name="Parker S."/>
            <person name="Perrin D."/>
            <person name="Phunkhang P."/>
            <person name="Piqani B."/>
            <person name="Purcell S."/>
            <person name="Rachupka T."/>
            <person name="Ramasamy U."/>
            <person name="Rameau R."/>
            <person name="Ray V."/>
            <person name="Raymond C."/>
            <person name="Retta R."/>
            <person name="Richardson S."/>
            <person name="Rise C."/>
            <person name="Rodriguez J."/>
            <person name="Rogers J."/>
            <person name="Rogov P."/>
            <person name="Rutman M."/>
            <person name="Schupbach R."/>
            <person name="Seaman C."/>
            <person name="Settipalli S."/>
            <person name="Sharpe T."/>
            <person name="Sheridan J."/>
            <person name="Sherpa N."/>
            <person name="Shi J."/>
            <person name="Smirnov S."/>
            <person name="Smith C."/>
            <person name="Sougnez C."/>
            <person name="Spencer B."/>
            <person name="Stalker J."/>
            <person name="Stange-thomann N."/>
            <person name="Stavropoulos S."/>
            <person name="Stetson K."/>
            <person name="Stone C."/>
            <person name="Stone S."/>
            <person name="Stubbs M."/>
            <person name="Talamas J."/>
            <person name="Tchuinga P."/>
            <person name="Tenzing P."/>
            <person name="Tesfaye S."/>
            <person name="Theodore J."/>
            <person name="Thoulutsang Y."/>
            <person name="Topham K."/>
            <person name="Towey S."/>
            <person name="Tsamla T."/>
            <person name="Tsomo N."/>
            <person name="Vallee D."/>
            <person name="Vassiliev H."/>
            <person name="Venkataraman V."/>
            <person name="Vinson J."/>
            <person name="Vo A."/>
            <person name="Wade C."/>
            <person name="Wang S."/>
            <person name="Wangchuk T."/>
            <person name="Wangdi T."/>
            <person name="Whittaker C."/>
            <person name="Wilkinson J."/>
            <person name="Wu Y."/>
            <person name="Wyman D."/>
            <person name="Yadav S."/>
            <person name="Yang S."/>
            <person name="Yang X."/>
            <person name="Yeager S."/>
            <person name="Yee E."/>
            <person name="Young G."/>
            <person name="Zainoun J."/>
            <person name="Zembeck L."/>
            <person name="Zimmer A."/>
            <person name="Zody M."/>
            <person name="Lander E."/>
        </authorList>
    </citation>
    <scope>NUCLEOTIDE SEQUENCE [LARGE SCALE GENOMIC DNA]</scope>
</reference>
<accession>H2Z494</accession>
<protein>
    <submittedName>
        <fullName evidence="1">Uncharacterized protein</fullName>
    </submittedName>
</protein>
<dbReference type="GeneTree" id="ENSGT00940000162538"/>
<name>H2Z494_CIOSA</name>
<dbReference type="OMA" id="ASCKDIR"/>
<dbReference type="AlphaFoldDB" id="H2Z494"/>
<keyword evidence="2" id="KW-1185">Reference proteome</keyword>
<reference evidence="1" key="2">
    <citation type="submission" date="2025-08" db="UniProtKB">
        <authorList>
            <consortium name="Ensembl"/>
        </authorList>
    </citation>
    <scope>IDENTIFICATION</scope>
</reference>
<proteinExistence type="predicted"/>
<sequence length="149" mass="16942">MGFGSKTKDLDELQEQYGGITRFQIFVCIGASYLSYATAYIHQSGIFLSAVPSFRCAVPPLDDPSFGLTEAEIRNYTIPKNLSTQKYDSCHRYDLNLTNCDVNLTCLHSTNDIISCDKGYHYDTDVYEKTTVTQVCWTCRHHSHSMSYH</sequence>
<dbReference type="HOGENOM" id="CLU_1748997_0_0_1"/>
<dbReference type="InParanoid" id="H2Z494"/>
<reference evidence="1" key="3">
    <citation type="submission" date="2025-09" db="UniProtKB">
        <authorList>
            <consortium name="Ensembl"/>
        </authorList>
    </citation>
    <scope>IDENTIFICATION</scope>
</reference>
<dbReference type="STRING" id="51511.ENSCSAVP00000012406"/>
<evidence type="ECO:0000313" key="2">
    <source>
        <dbReference type="Proteomes" id="UP000007875"/>
    </source>
</evidence>
<organism evidence="1 2">
    <name type="scientific">Ciona savignyi</name>
    <name type="common">Pacific transparent sea squirt</name>
    <dbReference type="NCBI Taxonomy" id="51511"/>
    <lineage>
        <taxon>Eukaryota</taxon>
        <taxon>Metazoa</taxon>
        <taxon>Chordata</taxon>
        <taxon>Tunicata</taxon>
        <taxon>Ascidiacea</taxon>
        <taxon>Phlebobranchia</taxon>
        <taxon>Cionidae</taxon>
        <taxon>Ciona</taxon>
    </lineage>
</organism>
<dbReference type="Ensembl" id="ENSCSAVT00000012550.1">
    <property type="protein sequence ID" value="ENSCSAVP00000012406.1"/>
    <property type="gene ID" value="ENSCSAVG00000007294.1"/>
</dbReference>
<dbReference type="Proteomes" id="UP000007875">
    <property type="component" value="Unassembled WGS sequence"/>
</dbReference>
<evidence type="ECO:0000313" key="1">
    <source>
        <dbReference type="Ensembl" id="ENSCSAVP00000012406.1"/>
    </source>
</evidence>